<feature type="compositionally biased region" description="Gly residues" evidence="1">
    <location>
        <begin position="155"/>
        <end position="167"/>
    </location>
</feature>
<dbReference type="PANTHER" id="PTHR36777:SF2">
    <property type="entry name" value="EXPRESSED PROTEIN"/>
    <property type="match status" value="1"/>
</dbReference>
<protein>
    <submittedName>
        <fullName evidence="3">Uncharacterized protein</fullName>
    </submittedName>
</protein>
<keyword evidence="2" id="KW-0812">Transmembrane</keyword>
<gene>
    <name evidence="3" type="ORF">EUGRSUZ_C02436</name>
</gene>
<feature type="region of interest" description="Disordered" evidence="1">
    <location>
        <begin position="155"/>
        <end position="174"/>
    </location>
</feature>
<keyword evidence="2" id="KW-1133">Transmembrane helix</keyword>
<dbReference type="Gramene" id="KCW81061">
    <property type="protein sequence ID" value="KCW81061"/>
    <property type="gene ID" value="EUGRSUZ_C02436"/>
</dbReference>
<dbReference type="InParanoid" id="A0A059CSB0"/>
<proteinExistence type="predicted"/>
<evidence type="ECO:0000256" key="1">
    <source>
        <dbReference type="SAM" id="MobiDB-lite"/>
    </source>
</evidence>
<accession>A0A059CSB0</accession>
<reference evidence="3" key="1">
    <citation type="submission" date="2013-07" db="EMBL/GenBank/DDBJ databases">
        <title>The genome of Eucalyptus grandis.</title>
        <authorList>
            <person name="Schmutz J."/>
            <person name="Hayes R."/>
            <person name="Myburg A."/>
            <person name="Tuskan G."/>
            <person name="Grattapaglia D."/>
            <person name="Rokhsar D.S."/>
        </authorList>
    </citation>
    <scope>NUCLEOTIDE SEQUENCE</scope>
    <source>
        <tissue evidence="3">Leaf extractions</tissue>
    </source>
</reference>
<sequence>MASSTLLHSLLHIPPRSSTRPRAQLLPSKPISRLNNPAPFARAGAHHGPIRRLGGRRSSTVVASQSNFLKEIVRWQALKKFAQTVWKVGRDAIEAGTNLVPDAVPRPVARISVTFVGLSVALFVLKSFLSTAFFVLATMGLIYFTFLALNKDNGPKGGGDGPKGGGAAPPMDDPMEEARKIMEKYK</sequence>
<name>A0A059CSB0_EUCGR</name>
<dbReference type="FunCoup" id="A0A059CSB0">
    <property type="interactions" value="1210"/>
</dbReference>
<dbReference type="EMBL" id="KK198755">
    <property type="protein sequence ID" value="KCW81061.1"/>
    <property type="molecule type" value="Genomic_DNA"/>
</dbReference>
<dbReference type="PANTHER" id="PTHR36777">
    <property type="entry name" value="EXPRESSED PROTEIN"/>
    <property type="match status" value="1"/>
</dbReference>
<organism evidence="3">
    <name type="scientific">Eucalyptus grandis</name>
    <name type="common">Flooded gum</name>
    <dbReference type="NCBI Taxonomy" id="71139"/>
    <lineage>
        <taxon>Eukaryota</taxon>
        <taxon>Viridiplantae</taxon>
        <taxon>Streptophyta</taxon>
        <taxon>Embryophyta</taxon>
        <taxon>Tracheophyta</taxon>
        <taxon>Spermatophyta</taxon>
        <taxon>Magnoliopsida</taxon>
        <taxon>eudicotyledons</taxon>
        <taxon>Gunneridae</taxon>
        <taxon>Pentapetalae</taxon>
        <taxon>rosids</taxon>
        <taxon>malvids</taxon>
        <taxon>Myrtales</taxon>
        <taxon>Myrtaceae</taxon>
        <taxon>Myrtoideae</taxon>
        <taxon>Eucalypteae</taxon>
        <taxon>Eucalyptus</taxon>
    </lineage>
</organism>
<dbReference type="STRING" id="71139.A0A059CSB0"/>
<evidence type="ECO:0000256" key="2">
    <source>
        <dbReference type="SAM" id="Phobius"/>
    </source>
</evidence>
<dbReference type="AlphaFoldDB" id="A0A059CSB0"/>
<keyword evidence="2" id="KW-0472">Membrane</keyword>
<feature type="transmembrane region" description="Helical" evidence="2">
    <location>
        <begin position="131"/>
        <end position="149"/>
    </location>
</feature>
<dbReference type="OMA" id="SHRCERR"/>
<evidence type="ECO:0000313" key="3">
    <source>
        <dbReference type="EMBL" id="KCW81061.1"/>
    </source>
</evidence>